<evidence type="ECO:0000313" key="2">
    <source>
        <dbReference type="EMBL" id="CAG6791265.1"/>
    </source>
</evidence>
<proteinExistence type="predicted"/>
<reference evidence="2" key="1">
    <citation type="submission" date="2021-05" db="EMBL/GenBank/DDBJ databases">
        <authorList>
            <person name="Alioto T."/>
            <person name="Alioto T."/>
            <person name="Gomez Garrido J."/>
        </authorList>
    </citation>
    <scope>NUCLEOTIDE SEQUENCE</scope>
</reference>
<sequence length="103" mass="10897">MICRLKVEFKEGLLRVGGRVKNQTLEGDDLSSDKGDSTGVLVTLVPLPPADTRVTLDAVDMLKNPSSPSSSSPVEATSPAGTAARVGARVLARFGRDLTRCWS</sequence>
<organism evidence="2">
    <name type="scientific">Cacopsylla melanoneura</name>
    <dbReference type="NCBI Taxonomy" id="428564"/>
    <lineage>
        <taxon>Eukaryota</taxon>
        <taxon>Metazoa</taxon>
        <taxon>Ecdysozoa</taxon>
        <taxon>Arthropoda</taxon>
        <taxon>Hexapoda</taxon>
        <taxon>Insecta</taxon>
        <taxon>Pterygota</taxon>
        <taxon>Neoptera</taxon>
        <taxon>Paraneoptera</taxon>
        <taxon>Hemiptera</taxon>
        <taxon>Sternorrhyncha</taxon>
        <taxon>Psylloidea</taxon>
        <taxon>Psyllidae</taxon>
        <taxon>Psyllinae</taxon>
        <taxon>Cacopsylla</taxon>
    </lineage>
</organism>
<dbReference type="EMBL" id="HBUF01675505">
    <property type="protein sequence ID" value="CAG6791265.1"/>
    <property type="molecule type" value="Transcribed_RNA"/>
</dbReference>
<feature type="region of interest" description="Disordered" evidence="1">
    <location>
        <begin position="62"/>
        <end position="82"/>
    </location>
</feature>
<name>A0A8D9FJZ1_9HEMI</name>
<accession>A0A8D9FJZ1</accession>
<dbReference type="AlphaFoldDB" id="A0A8D9FJZ1"/>
<dbReference type="EMBL" id="HBUF01675504">
    <property type="protein sequence ID" value="CAG6791264.1"/>
    <property type="molecule type" value="Transcribed_RNA"/>
</dbReference>
<evidence type="ECO:0000256" key="1">
    <source>
        <dbReference type="SAM" id="MobiDB-lite"/>
    </source>
</evidence>
<protein>
    <submittedName>
        <fullName evidence="2">Uncharacterized protein</fullName>
    </submittedName>
</protein>